<dbReference type="Proteomes" id="UP000430232">
    <property type="component" value="Unassembled WGS sequence"/>
</dbReference>
<dbReference type="AlphaFoldDB" id="A0A6H9T619"/>
<dbReference type="OrthoDB" id="9794206at2"/>
<sequence>MLPEGWLSFYDKNILLLQGPVGPFFAKLCRTLVRTGARSVHKINFNGGDWLFYPRDAVSYRGAAHDWPAFLDRILAERNIDTIMLFGDCRPLHMMARHLARKRGIDTWVFEEGYVRPDFVTMERGGTNGHSSLPKDAEFYRMLPEPTPREEFTVGNSFPSMVVWGGLYGAAAWIAQGWFPRYCHHRPLTPVDGAKWLRAAWRKIVYRLHERGTLDYLTGCKTRQYFLVSLQTAIDAQIRVHSRFASLEAFIDDVIRSFAARGVEAYDLVFKHHPLDRGHTDYRRAIQGAAERYGVASRVLYIHDQHLPTLLAHAAGLVVVNSTVGLSGIHHGLPVKALGKAIYDIPGLTFQGSLDRFWAESASFRPDMALYGRFRRYVIDHTQLTGSFYVGDIVSVVDRADLSVDDWQAKGPSAQQDAGEIA</sequence>
<protein>
    <submittedName>
        <fullName evidence="1">Capsular biosynthesis protein</fullName>
    </submittedName>
</protein>
<dbReference type="GO" id="GO:0000271">
    <property type="term" value="P:polysaccharide biosynthetic process"/>
    <property type="evidence" value="ECO:0007669"/>
    <property type="project" value="InterPro"/>
</dbReference>
<evidence type="ECO:0000313" key="1">
    <source>
        <dbReference type="EMBL" id="KAB0644827.1"/>
    </source>
</evidence>
<name>A0A6H9T619_9BURK</name>
<dbReference type="GO" id="GO:0015774">
    <property type="term" value="P:polysaccharide transport"/>
    <property type="evidence" value="ECO:0007669"/>
    <property type="project" value="InterPro"/>
</dbReference>
<dbReference type="Pfam" id="PF05159">
    <property type="entry name" value="Capsule_synth"/>
    <property type="match status" value="1"/>
</dbReference>
<accession>A0A6H9T619</accession>
<evidence type="ECO:0000313" key="2">
    <source>
        <dbReference type="Proteomes" id="UP000430232"/>
    </source>
</evidence>
<reference evidence="1 2" key="1">
    <citation type="submission" date="2019-09" db="EMBL/GenBank/DDBJ databases">
        <title>Draft genome sequences of 48 bacterial type strains from the CCUG.</title>
        <authorList>
            <person name="Tunovic T."/>
            <person name="Pineiro-Iglesias B."/>
            <person name="Unosson C."/>
            <person name="Inganas E."/>
            <person name="Ohlen M."/>
            <person name="Cardew S."/>
            <person name="Jensie-Markopoulos S."/>
            <person name="Salva-Serra F."/>
            <person name="Jaen-Luchoro D."/>
            <person name="Karlsson R."/>
            <person name="Svensson-Stadler L."/>
            <person name="Chun J."/>
            <person name="Moore E."/>
        </authorList>
    </citation>
    <scope>NUCLEOTIDE SEQUENCE [LARGE SCALE GENOMIC DNA]</scope>
    <source>
        <strain evidence="1 2">CCUG 54555</strain>
    </source>
</reference>
<dbReference type="InterPro" id="IPR007833">
    <property type="entry name" value="Capsule_polysaccharide_synth"/>
</dbReference>
<comment type="caution">
    <text evidence="1">The sequence shown here is derived from an EMBL/GenBank/DDBJ whole genome shotgun (WGS) entry which is preliminary data.</text>
</comment>
<dbReference type="CDD" id="cd16441">
    <property type="entry name" value="beta_Kdo_transferase_KpsS"/>
    <property type="match status" value="1"/>
</dbReference>
<dbReference type="RefSeq" id="WP_151062356.1">
    <property type="nucleotide sequence ID" value="NZ_CABVPL010000003.1"/>
</dbReference>
<dbReference type="EMBL" id="VZOJ01000001">
    <property type="protein sequence ID" value="KAB0644827.1"/>
    <property type="molecule type" value="Genomic_DNA"/>
</dbReference>
<organism evidence="1 2">
    <name type="scientific">Burkholderia latens</name>
    <dbReference type="NCBI Taxonomy" id="488446"/>
    <lineage>
        <taxon>Bacteria</taxon>
        <taxon>Pseudomonadati</taxon>
        <taxon>Pseudomonadota</taxon>
        <taxon>Betaproteobacteria</taxon>
        <taxon>Burkholderiales</taxon>
        <taxon>Burkholderiaceae</taxon>
        <taxon>Burkholderia</taxon>
        <taxon>Burkholderia cepacia complex</taxon>
    </lineage>
</organism>
<proteinExistence type="predicted"/>
<dbReference type="GeneID" id="99787880"/>
<gene>
    <name evidence="1" type="ORF">F7R21_00535</name>
</gene>
<keyword evidence="2" id="KW-1185">Reference proteome</keyword>